<feature type="transmembrane region" description="Helical" evidence="8">
    <location>
        <begin position="39"/>
        <end position="56"/>
    </location>
</feature>
<dbReference type="InterPro" id="IPR058533">
    <property type="entry name" value="Cation_efflux_TM"/>
</dbReference>
<evidence type="ECO:0000256" key="7">
    <source>
        <dbReference type="SAM" id="MobiDB-lite"/>
    </source>
</evidence>
<dbReference type="NCBIfam" id="TIGR01297">
    <property type="entry name" value="CDF"/>
    <property type="match status" value="1"/>
</dbReference>
<dbReference type="SUPFAM" id="SSF161111">
    <property type="entry name" value="Cation efflux protein transmembrane domain-like"/>
    <property type="match status" value="1"/>
</dbReference>
<dbReference type="InterPro" id="IPR050291">
    <property type="entry name" value="CDF_Transporter"/>
</dbReference>
<dbReference type="PANTHER" id="PTHR43840">
    <property type="entry name" value="MITOCHONDRIAL METAL TRANSPORTER 1-RELATED"/>
    <property type="match status" value="1"/>
</dbReference>
<dbReference type="FunFam" id="1.20.1510.10:FF:000006">
    <property type="entry name" value="Divalent cation efflux transporter"/>
    <property type="match status" value="1"/>
</dbReference>
<evidence type="ECO:0000259" key="9">
    <source>
        <dbReference type="Pfam" id="PF01545"/>
    </source>
</evidence>
<dbReference type="OrthoDB" id="9806522at2"/>
<keyword evidence="4 8" id="KW-0812">Transmembrane</keyword>
<evidence type="ECO:0000256" key="2">
    <source>
        <dbReference type="ARBA" id="ARBA00008114"/>
    </source>
</evidence>
<dbReference type="GO" id="GO:0015093">
    <property type="term" value="F:ferrous iron transmembrane transporter activity"/>
    <property type="evidence" value="ECO:0007669"/>
    <property type="project" value="TreeGrafter"/>
</dbReference>
<protein>
    <submittedName>
        <fullName evidence="11">Cobalt-zinc-cadmium resistance protein</fullName>
    </submittedName>
</protein>
<dbReference type="EMBL" id="BFAV01000104">
    <property type="protein sequence ID" value="GBF33610.1"/>
    <property type="molecule type" value="Genomic_DNA"/>
</dbReference>
<dbReference type="GO" id="GO:0015086">
    <property type="term" value="F:cadmium ion transmembrane transporter activity"/>
    <property type="evidence" value="ECO:0007669"/>
    <property type="project" value="TreeGrafter"/>
</dbReference>
<dbReference type="GO" id="GO:0005886">
    <property type="term" value="C:plasma membrane"/>
    <property type="evidence" value="ECO:0007669"/>
    <property type="project" value="TreeGrafter"/>
</dbReference>
<organism evidence="11 12">
    <name type="scientific">Desulfocucumis palustris</name>
    <dbReference type="NCBI Taxonomy" id="1898651"/>
    <lineage>
        <taxon>Bacteria</taxon>
        <taxon>Bacillati</taxon>
        <taxon>Bacillota</taxon>
        <taxon>Clostridia</taxon>
        <taxon>Eubacteriales</taxon>
        <taxon>Desulfocucumaceae</taxon>
        <taxon>Desulfocucumis</taxon>
    </lineage>
</organism>
<comment type="subcellular location">
    <subcellularLocation>
        <location evidence="1">Membrane</location>
        <topology evidence="1">Multi-pass membrane protein</topology>
    </subcellularLocation>
</comment>
<accession>A0A2L2XBV6</accession>
<feature type="domain" description="Cation efflux protein transmembrane" evidence="9">
    <location>
        <begin position="10"/>
        <end position="202"/>
    </location>
</feature>
<feature type="compositionally biased region" description="Basic and acidic residues" evidence="7">
    <location>
        <begin position="305"/>
        <end position="317"/>
    </location>
</feature>
<dbReference type="Proteomes" id="UP000239549">
    <property type="component" value="Unassembled WGS sequence"/>
</dbReference>
<evidence type="ECO:0000256" key="4">
    <source>
        <dbReference type="ARBA" id="ARBA00022692"/>
    </source>
</evidence>
<dbReference type="GO" id="GO:0006882">
    <property type="term" value="P:intracellular zinc ion homeostasis"/>
    <property type="evidence" value="ECO:0007669"/>
    <property type="project" value="TreeGrafter"/>
</dbReference>
<dbReference type="GO" id="GO:0015341">
    <property type="term" value="F:zinc efflux antiporter activity"/>
    <property type="evidence" value="ECO:0007669"/>
    <property type="project" value="TreeGrafter"/>
</dbReference>
<evidence type="ECO:0000256" key="6">
    <source>
        <dbReference type="ARBA" id="ARBA00023136"/>
    </source>
</evidence>
<dbReference type="InterPro" id="IPR002524">
    <property type="entry name" value="Cation_efflux"/>
</dbReference>
<dbReference type="SUPFAM" id="SSF160240">
    <property type="entry name" value="Cation efflux protein cytoplasmic domain-like"/>
    <property type="match status" value="1"/>
</dbReference>
<evidence type="ECO:0000313" key="12">
    <source>
        <dbReference type="Proteomes" id="UP000239549"/>
    </source>
</evidence>
<gene>
    <name evidence="11" type="ORF">DCCM_2716</name>
</gene>
<dbReference type="InterPro" id="IPR036837">
    <property type="entry name" value="Cation_efflux_CTD_sf"/>
</dbReference>
<sequence length="323" mass="35118">MTSEKLKVATISVLSNLVLTIGKLVAGLLMGSVSVISEAIHSGLDLVASLVAYFSLRQSGKPADEDHRYGHGKFENVAAIVEALLILAAAAAIIGQAVLKLYRGGHVESLNLGIVVMGMSSVVNFLVSGMLMRTAKRTDSPALEADAWHLRTDVYTSFSVFVGIILIKITGINQLDPIIALGVSALIIKAAFDLLIKSASSIVDARLSDEEEKIIMDVLNRHSGEYVHFHKLRTRRAGPERHVDLHLVVPRMQRIYLAHELCDRIEQDVRQSMRGVNVLIHAEPCKPCPDYCLNCTLLPAAGRQQENKNSGDSKGCQDCDGCN</sequence>
<reference evidence="12" key="1">
    <citation type="submission" date="2018-02" db="EMBL/GenBank/DDBJ databases">
        <title>Genome sequence of Desulfocucumis palustris strain NAW-5.</title>
        <authorList>
            <person name="Watanabe M."/>
            <person name="Kojima H."/>
            <person name="Fukui M."/>
        </authorList>
    </citation>
    <scope>NUCLEOTIDE SEQUENCE [LARGE SCALE GENOMIC DNA]</scope>
    <source>
        <strain evidence="12">NAW-5</strain>
    </source>
</reference>
<evidence type="ECO:0000313" key="11">
    <source>
        <dbReference type="EMBL" id="GBF33610.1"/>
    </source>
</evidence>
<evidence type="ECO:0000256" key="8">
    <source>
        <dbReference type="SAM" id="Phobius"/>
    </source>
</evidence>
<keyword evidence="3" id="KW-0813">Transport</keyword>
<keyword evidence="5 8" id="KW-1133">Transmembrane helix</keyword>
<feature type="domain" description="Cation efflux protein cytoplasmic" evidence="10">
    <location>
        <begin position="207"/>
        <end position="285"/>
    </location>
</feature>
<feature type="transmembrane region" description="Helical" evidence="8">
    <location>
        <begin position="77"/>
        <end position="98"/>
    </location>
</feature>
<dbReference type="Gene3D" id="3.30.70.1350">
    <property type="entry name" value="Cation efflux protein, cytoplasmic domain"/>
    <property type="match status" value="1"/>
</dbReference>
<evidence type="ECO:0000256" key="5">
    <source>
        <dbReference type="ARBA" id="ARBA00022989"/>
    </source>
</evidence>
<dbReference type="PANTHER" id="PTHR43840:SF15">
    <property type="entry name" value="MITOCHONDRIAL METAL TRANSPORTER 1-RELATED"/>
    <property type="match status" value="1"/>
</dbReference>
<dbReference type="Gene3D" id="1.20.1510.10">
    <property type="entry name" value="Cation efflux protein transmembrane domain"/>
    <property type="match status" value="1"/>
</dbReference>
<dbReference type="RefSeq" id="WP_104371975.1">
    <property type="nucleotide sequence ID" value="NZ_BFAV01000104.1"/>
</dbReference>
<proteinExistence type="inferred from homology"/>
<keyword evidence="12" id="KW-1185">Reference proteome</keyword>
<dbReference type="AlphaFoldDB" id="A0A2L2XBV6"/>
<comment type="caution">
    <text evidence="11">The sequence shown here is derived from an EMBL/GenBank/DDBJ whole genome shotgun (WGS) entry which is preliminary data.</text>
</comment>
<feature type="transmembrane region" description="Helical" evidence="8">
    <location>
        <begin position="110"/>
        <end position="132"/>
    </location>
</feature>
<dbReference type="InterPro" id="IPR027469">
    <property type="entry name" value="Cation_efflux_TMD_sf"/>
</dbReference>
<dbReference type="Pfam" id="PF16916">
    <property type="entry name" value="ZT_dimer"/>
    <property type="match status" value="1"/>
</dbReference>
<dbReference type="Pfam" id="PF01545">
    <property type="entry name" value="Cation_efflux"/>
    <property type="match status" value="1"/>
</dbReference>
<keyword evidence="6 8" id="KW-0472">Membrane</keyword>
<evidence type="ECO:0000256" key="1">
    <source>
        <dbReference type="ARBA" id="ARBA00004141"/>
    </source>
</evidence>
<name>A0A2L2XBV6_9FIRM</name>
<evidence type="ECO:0000259" key="10">
    <source>
        <dbReference type="Pfam" id="PF16916"/>
    </source>
</evidence>
<evidence type="ECO:0000256" key="3">
    <source>
        <dbReference type="ARBA" id="ARBA00022448"/>
    </source>
</evidence>
<comment type="similarity">
    <text evidence="2">Belongs to the cation diffusion facilitator (CDF) transporter (TC 2.A.4) family.</text>
</comment>
<feature type="region of interest" description="Disordered" evidence="7">
    <location>
        <begin position="304"/>
        <end position="323"/>
    </location>
</feature>
<dbReference type="InterPro" id="IPR027470">
    <property type="entry name" value="Cation_efflux_CTD"/>
</dbReference>
<feature type="transmembrane region" description="Helical" evidence="8">
    <location>
        <begin position="12"/>
        <end position="33"/>
    </location>
</feature>